<dbReference type="InterPro" id="IPR036047">
    <property type="entry name" value="F-box-like_dom_sf"/>
</dbReference>
<evidence type="ECO:0000259" key="1">
    <source>
        <dbReference type="Pfam" id="PF00646"/>
    </source>
</evidence>
<dbReference type="EMBL" id="BTSX01000001">
    <property type="protein sequence ID" value="GMS80320.1"/>
    <property type="molecule type" value="Genomic_DNA"/>
</dbReference>
<evidence type="ECO:0000313" key="3">
    <source>
        <dbReference type="Proteomes" id="UP001432027"/>
    </source>
</evidence>
<organism evidence="2 3">
    <name type="scientific">Pristionchus entomophagus</name>
    <dbReference type="NCBI Taxonomy" id="358040"/>
    <lineage>
        <taxon>Eukaryota</taxon>
        <taxon>Metazoa</taxon>
        <taxon>Ecdysozoa</taxon>
        <taxon>Nematoda</taxon>
        <taxon>Chromadorea</taxon>
        <taxon>Rhabditida</taxon>
        <taxon>Rhabditina</taxon>
        <taxon>Diplogasteromorpha</taxon>
        <taxon>Diplogasteroidea</taxon>
        <taxon>Neodiplogasteridae</taxon>
        <taxon>Pristionchus</taxon>
    </lineage>
</organism>
<protein>
    <recommendedName>
        <fullName evidence="1">F-box domain-containing protein</fullName>
    </recommendedName>
</protein>
<gene>
    <name evidence="2" type="ORF">PENTCL1PPCAC_2495</name>
</gene>
<dbReference type="InterPro" id="IPR001810">
    <property type="entry name" value="F-box_dom"/>
</dbReference>
<dbReference type="Pfam" id="PF00646">
    <property type="entry name" value="F-box"/>
    <property type="match status" value="1"/>
</dbReference>
<accession>A0AAV5SD12</accession>
<keyword evidence="3" id="KW-1185">Reference proteome</keyword>
<evidence type="ECO:0000313" key="2">
    <source>
        <dbReference type="EMBL" id="GMS80320.1"/>
    </source>
</evidence>
<reference evidence="2" key="1">
    <citation type="submission" date="2023-10" db="EMBL/GenBank/DDBJ databases">
        <title>Genome assembly of Pristionchus species.</title>
        <authorList>
            <person name="Yoshida K."/>
            <person name="Sommer R.J."/>
        </authorList>
    </citation>
    <scope>NUCLEOTIDE SEQUENCE</scope>
    <source>
        <strain evidence="2">RS0144</strain>
    </source>
</reference>
<comment type="caution">
    <text evidence="2">The sequence shown here is derived from an EMBL/GenBank/DDBJ whole genome shotgun (WGS) entry which is preliminary data.</text>
</comment>
<dbReference type="Proteomes" id="UP001432027">
    <property type="component" value="Unassembled WGS sequence"/>
</dbReference>
<proteinExistence type="predicted"/>
<dbReference type="CDD" id="cd09917">
    <property type="entry name" value="F-box_SF"/>
    <property type="match status" value="1"/>
</dbReference>
<dbReference type="SUPFAM" id="SSF81383">
    <property type="entry name" value="F-box domain"/>
    <property type="match status" value="1"/>
</dbReference>
<name>A0AAV5SD12_9BILA</name>
<feature type="domain" description="F-box" evidence="1">
    <location>
        <begin position="5"/>
        <end position="41"/>
    </location>
</feature>
<sequence>MPSNKLPTELWDHILSFCDHPSEWAISKVSQRLADIVTERNEFALEKCRRKGVTLPSNVILSLSFENPDLPLDATLLFAHNPFGCCISPSPSTVRGFEVEESDGKKIFSSKWTETGVMERGALEFTLDYESMGIPKWIMDGLRPRIVVSAVLQRRDGSSIGSRVAATIGLWRLDGMTRLGKFASKQETVHIAIWTVENGQSESRCEIQMEPSATLHGHPAFGGSDGLRIAINSGNCVRISDVQLRFELPDEIPSQFYDWLIESRKLRESRSLKGARNCIEVGLFGL</sequence>
<dbReference type="AlphaFoldDB" id="A0AAV5SD12"/>